<keyword evidence="3" id="KW-0548">Nucleotidyltransferase</keyword>
<protein>
    <submittedName>
        <fullName evidence="3">Reverse transcriptase zinc-binding domain-containing protein</fullName>
    </submittedName>
</protein>
<keyword evidence="4" id="KW-1185">Reference proteome</keyword>
<evidence type="ECO:0000259" key="2">
    <source>
        <dbReference type="Pfam" id="PF13966"/>
    </source>
</evidence>
<sequence>MRRWNTKFRSVNRITRLEIQGLPIQVWNSDSLCKVGGLWGKVVNYELLGDLGFRRTHGFVDVLTESLDWIRDTVKVIIGRSHYKIRVIEKSWDGLELGEIMEAGSEASFLSGSEDRDSEIGGSFGSSSVSSKAQIWNSPVEVAPNSSSTVRRENERTTIRTHGKEELIQDQLLRKEVGDSMGGFLASHDVVYNMDIGAVHKESLDDAGGSNSEADNTLLGLRNQPISSGPRMEMNSGDGLSPPHVTTPVFVSPACAIEEGSEVNGVGSDQLSKEQIEEWILHSKIDAVEKRKKRKKKMKKVKIPCNCYRRKRGLSCKHDAVTGGTVGESFMCDRNLQDSSDSELMIRNSNRRIRAAASMPGISESLPSSVDSRLLDINNLGGKHFNFASINPVGKSAGLITIWNDSLFQSLDVEKKDGFMVVVGTWLSSKVNLGVINVDFNEVRSADERKGSIFDPIGARYFNDFIASVGLLDIHLGGRRDVKAECENLKQKISAIDLLAKTGMIDSNIVNERANLMIRLNEIVANQASDLKQKAKSRWIAIGDENTSFFYGLLNSRRKNSRIHGVNINEGVRSHPRSGTRLCDTATRLKTWPVEAEELSGAILKWLKWVPSKVNIHLWRTLNNRLATKDNLLKRGMVLNSDECQTCLVTAENLDHVFVTCSTAKGIPAEERLAR</sequence>
<dbReference type="EMBL" id="LEKV01001875">
    <property type="protein sequence ID" value="KVI05360.1"/>
    <property type="molecule type" value="Genomic_DNA"/>
</dbReference>
<dbReference type="Pfam" id="PF13966">
    <property type="entry name" value="zf-RVT"/>
    <property type="match status" value="1"/>
</dbReference>
<evidence type="ECO:0000313" key="3">
    <source>
        <dbReference type="EMBL" id="KVI05360.1"/>
    </source>
</evidence>
<dbReference type="InterPro" id="IPR026960">
    <property type="entry name" value="RVT-Znf"/>
</dbReference>
<accession>A0A103YA65</accession>
<proteinExistence type="predicted"/>
<name>A0A103YA65_CYNCS</name>
<gene>
    <name evidence="3" type="ORF">Ccrd_016307</name>
</gene>
<comment type="caution">
    <text evidence="3">The sequence shown here is derived from an EMBL/GenBank/DDBJ whole genome shotgun (WGS) entry which is preliminary data.</text>
</comment>
<dbReference type="GO" id="GO:0003964">
    <property type="term" value="F:RNA-directed DNA polymerase activity"/>
    <property type="evidence" value="ECO:0007669"/>
    <property type="project" value="UniProtKB-KW"/>
</dbReference>
<evidence type="ECO:0000256" key="1">
    <source>
        <dbReference type="SAM" id="MobiDB-lite"/>
    </source>
</evidence>
<reference evidence="3 4" key="1">
    <citation type="journal article" date="2016" name="Sci. Rep.">
        <title>The genome sequence of the outbreeding globe artichoke constructed de novo incorporating a phase-aware low-pass sequencing strategy of F1 progeny.</title>
        <authorList>
            <person name="Scaglione D."/>
            <person name="Reyes-Chin-Wo S."/>
            <person name="Acquadro A."/>
            <person name="Froenicke L."/>
            <person name="Portis E."/>
            <person name="Beitel C."/>
            <person name="Tirone M."/>
            <person name="Mauro R."/>
            <person name="Lo Monaco A."/>
            <person name="Mauromicale G."/>
            <person name="Faccioli P."/>
            <person name="Cattivelli L."/>
            <person name="Rieseberg L."/>
            <person name="Michelmore R."/>
            <person name="Lanteri S."/>
        </authorList>
    </citation>
    <scope>NUCLEOTIDE SEQUENCE [LARGE SCALE GENOMIC DNA]</scope>
    <source>
        <strain evidence="3">2C</strain>
    </source>
</reference>
<keyword evidence="3" id="KW-0808">Transferase</keyword>
<feature type="region of interest" description="Disordered" evidence="1">
    <location>
        <begin position="111"/>
        <end position="130"/>
    </location>
</feature>
<dbReference type="Gramene" id="KVI05360">
    <property type="protein sequence ID" value="KVI05360"/>
    <property type="gene ID" value="Ccrd_016307"/>
</dbReference>
<dbReference type="AlphaFoldDB" id="A0A103YA65"/>
<dbReference type="Proteomes" id="UP000243975">
    <property type="component" value="Unassembled WGS sequence"/>
</dbReference>
<evidence type="ECO:0000313" key="4">
    <source>
        <dbReference type="Proteomes" id="UP000243975"/>
    </source>
</evidence>
<keyword evidence="3" id="KW-0695">RNA-directed DNA polymerase</keyword>
<dbReference type="STRING" id="59895.A0A103YA65"/>
<organism evidence="3 4">
    <name type="scientific">Cynara cardunculus var. scolymus</name>
    <name type="common">Globe artichoke</name>
    <name type="synonym">Cynara scolymus</name>
    <dbReference type="NCBI Taxonomy" id="59895"/>
    <lineage>
        <taxon>Eukaryota</taxon>
        <taxon>Viridiplantae</taxon>
        <taxon>Streptophyta</taxon>
        <taxon>Embryophyta</taxon>
        <taxon>Tracheophyta</taxon>
        <taxon>Spermatophyta</taxon>
        <taxon>Magnoliopsida</taxon>
        <taxon>eudicotyledons</taxon>
        <taxon>Gunneridae</taxon>
        <taxon>Pentapetalae</taxon>
        <taxon>asterids</taxon>
        <taxon>campanulids</taxon>
        <taxon>Asterales</taxon>
        <taxon>Asteraceae</taxon>
        <taxon>Carduoideae</taxon>
        <taxon>Cardueae</taxon>
        <taxon>Carduinae</taxon>
        <taxon>Cynara</taxon>
    </lineage>
</organism>
<feature type="domain" description="Reverse transcriptase zinc-binding" evidence="2">
    <location>
        <begin position="604"/>
        <end position="666"/>
    </location>
</feature>